<keyword evidence="3" id="KW-0804">Transcription</keyword>
<reference evidence="5 6" key="1">
    <citation type="submission" date="2018-07" db="EMBL/GenBank/DDBJ databases">
        <title>Genomic Encyclopedia of Type Strains, Phase III (KMG-III): the genomes of soil and plant-associated and newly described type strains.</title>
        <authorList>
            <person name="Whitman W."/>
        </authorList>
    </citation>
    <scope>NUCLEOTIDE SEQUENCE [LARGE SCALE GENOMIC DNA]</scope>
    <source>
        <strain evidence="5 6">CECT 7287</strain>
    </source>
</reference>
<feature type="domain" description="HTH araC/xylS-type" evidence="4">
    <location>
        <begin position="186"/>
        <end position="284"/>
    </location>
</feature>
<dbReference type="Pfam" id="PF12833">
    <property type="entry name" value="HTH_18"/>
    <property type="match status" value="1"/>
</dbReference>
<comment type="caution">
    <text evidence="5">The sequence shown here is derived from an EMBL/GenBank/DDBJ whole genome shotgun (WGS) entry which is preliminary data.</text>
</comment>
<dbReference type="PROSITE" id="PS01124">
    <property type="entry name" value="HTH_ARAC_FAMILY_2"/>
    <property type="match status" value="1"/>
</dbReference>
<dbReference type="EMBL" id="QRDZ01000012">
    <property type="protein sequence ID" value="RED76418.1"/>
    <property type="molecule type" value="Genomic_DNA"/>
</dbReference>
<dbReference type="Gene3D" id="1.10.10.60">
    <property type="entry name" value="Homeodomain-like"/>
    <property type="match status" value="1"/>
</dbReference>
<dbReference type="GO" id="GO:0043565">
    <property type="term" value="F:sequence-specific DNA binding"/>
    <property type="evidence" value="ECO:0007669"/>
    <property type="project" value="InterPro"/>
</dbReference>
<organism evidence="5 6">
    <name type="scientific">Cohnella phaseoli</name>
    <dbReference type="NCBI Taxonomy" id="456490"/>
    <lineage>
        <taxon>Bacteria</taxon>
        <taxon>Bacillati</taxon>
        <taxon>Bacillota</taxon>
        <taxon>Bacilli</taxon>
        <taxon>Bacillales</taxon>
        <taxon>Paenibacillaceae</taxon>
        <taxon>Cohnella</taxon>
    </lineage>
</organism>
<evidence type="ECO:0000259" key="4">
    <source>
        <dbReference type="PROSITE" id="PS01124"/>
    </source>
</evidence>
<dbReference type="PRINTS" id="PR00032">
    <property type="entry name" value="HTHARAC"/>
</dbReference>
<evidence type="ECO:0000313" key="5">
    <source>
        <dbReference type="EMBL" id="RED76418.1"/>
    </source>
</evidence>
<dbReference type="SMART" id="SM00342">
    <property type="entry name" value="HTH_ARAC"/>
    <property type="match status" value="1"/>
</dbReference>
<dbReference type="PROSITE" id="PS00041">
    <property type="entry name" value="HTH_ARAC_FAMILY_1"/>
    <property type="match status" value="1"/>
</dbReference>
<dbReference type="GO" id="GO:0003700">
    <property type="term" value="F:DNA-binding transcription factor activity"/>
    <property type="evidence" value="ECO:0007669"/>
    <property type="project" value="InterPro"/>
</dbReference>
<keyword evidence="2 5" id="KW-0238">DNA-binding</keyword>
<keyword evidence="6" id="KW-1185">Reference proteome</keyword>
<evidence type="ECO:0000313" key="6">
    <source>
        <dbReference type="Proteomes" id="UP000256977"/>
    </source>
</evidence>
<evidence type="ECO:0000256" key="3">
    <source>
        <dbReference type="ARBA" id="ARBA00023163"/>
    </source>
</evidence>
<dbReference type="Proteomes" id="UP000256977">
    <property type="component" value="Unassembled WGS sequence"/>
</dbReference>
<proteinExistence type="predicted"/>
<dbReference type="AlphaFoldDB" id="A0A3D9JQW1"/>
<dbReference type="InterPro" id="IPR018062">
    <property type="entry name" value="HTH_AraC-typ_CS"/>
</dbReference>
<dbReference type="OrthoDB" id="2552966at2"/>
<dbReference type="PANTHER" id="PTHR43280:SF28">
    <property type="entry name" value="HTH-TYPE TRANSCRIPTIONAL ACTIVATOR RHAS"/>
    <property type="match status" value="1"/>
</dbReference>
<dbReference type="SUPFAM" id="SSF46689">
    <property type="entry name" value="Homeodomain-like"/>
    <property type="match status" value="1"/>
</dbReference>
<evidence type="ECO:0000256" key="1">
    <source>
        <dbReference type="ARBA" id="ARBA00023015"/>
    </source>
</evidence>
<sequence>MKLLSQRDTQCVDGSWHVAAMQVRQTQTLEGRSDTVDLLWLCEGKAYAERGGWKQALQSGDLLIDGLLGARTSVVPAAAGGCRLLHLRLPAELLLGLPQGGRLLAMLYAACAGEIVRPHAWWAQAMRKAAESLASQQKGVVGQGGRPLLQYAKLIELLGYLYEGLSRELAGQQREDVVQAVEEKLLDAVAYMIEHVTSDLDIRTVICRSGLGKTQFYEEFRSLVGMNPKSFIHRLRIRMAIRLLRTSNLSVTSIAYECGYRSLNYFHKHFKELYAVTPREFRNLDRATG</sequence>
<dbReference type="InterPro" id="IPR009057">
    <property type="entry name" value="Homeodomain-like_sf"/>
</dbReference>
<name>A0A3D9JQW1_9BACL</name>
<dbReference type="InterPro" id="IPR018060">
    <property type="entry name" value="HTH_AraC"/>
</dbReference>
<gene>
    <name evidence="5" type="ORF">DFP98_112136</name>
</gene>
<protein>
    <submittedName>
        <fullName evidence="5">AraC-like DNA-binding protein</fullName>
    </submittedName>
</protein>
<dbReference type="InterPro" id="IPR020449">
    <property type="entry name" value="Tscrpt_reg_AraC-type_HTH"/>
</dbReference>
<accession>A0A3D9JQW1</accession>
<evidence type="ECO:0000256" key="2">
    <source>
        <dbReference type="ARBA" id="ARBA00023125"/>
    </source>
</evidence>
<dbReference type="RefSeq" id="WP_116061706.1">
    <property type="nucleotide sequence ID" value="NZ_QRDZ01000012.1"/>
</dbReference>
<dbReference type="PANTHER" id="PTHR43280">
    <property type="entry name" value="ARAC-FAMILY TRANSCRIPTIONAL REGULATOR"/>
    <property type="match status" value="1"/>
</dbReference>
<keyword evidence="1" id="KW-0805">Transcription regulation</keyword>